<organism evidence="4 5">
    <name type="scientific">Spelaeicoccus albus</name>
    <dbReference type="NCBI Taxonomy" id="1280376"/>
    <lineage>
        <taxon>Bacteria</taxon>
        <taxon>Bacillati</taxon>
        <taxon>Actinomycetota</taxon>
        <taxon>Actinomycetes</taxon>
        <taxon>Micrococcales</taxon>
        <taxon>Brevibacteriaceae</taxon>
        <taxon>Spelaeicoccus</taxon>
    </lineage>
</organism>
<dbReference type="RefSeq" id="WP_179426335.1">
    <property type="nucleotide sequence ID" value="NZ_JACBZP010000001.1"/>
</dbReference>
<feature type="domain" description="Aldehyde oxidase/xanthine dehydrogenase a/b hammerhead" evidence="3">
    <location>
        <begin position="13"/>
        <end position="117"/>
    </location>
</feature>
<sequence>MSTPRIDGELKVRGLAPFAYEQRTERPLYLFPVLSRIAAGRVAALDTAAAEAAPGVFAVLTHANAPKLASTDNLELAVLQSADIGFRGQIIGAVLAETPEEARYAAGLVGHSYDESAHDARFRVDHPDAYTPEGVNGGQQADVSKGDVDAALASARTAVDHVYTTPIEHNNPMEPHTAVAQWDGRTLTLFDSTQGVHPARSVLAPLFGLEPDRMHVISPYVGGGFGSKGTPHAGEALTALAAFAADGRPVKYALTRQQMFPLAGYREPTHQHIRLAADPGGRLTAVSVDVTEPTSKIKEFAEQAGVPARTMYAAPNIRSTHRLVPLDVPVASWFRAPGECPGMFGLETAMDDLAAAAGIDPIELRRRNDTDVDPMSGKPFSARHLVECLDTGAERFGWERRRPEPGSRREGDWLIGLGVASSTYPFVRIPGSVARVRYRADGRYEVGIGAAELGTGTWTSLTQIAAEALGCPKESVMLAIGDTDEPNATIAGGSSGTASWGGAIIAAADEFREKFGERPEPDDEVRAESPTVTDAENFSLHSFGAQFAEVRVNSRTGEVRVDRLLGVFSVGRVINARTARSQFIGGMTMGLGMALHEESVMDPRFGHVVNHDLAGYHVPACADVHDIDAIWLDERDEHAGKLGARGIGEIGITGTAAAIANAAYNATGVRVRDLPLTLDKFLR</sequence>
<dbReference type="SUPFAM" id="SSF56003">
    <property type="entry name" value="Molybdenum cofactor-binding domain"/>
    <property type="match status" value="1"/>
</dbReference>
<dbReference type="Pfam" id="PF20256">
    <property type="entry name" value="MoCoBD_2"/>
    <property type="match status" value="2"/>
</dbReference>
<comment type="caution">
    <text evidence="4">The sequence shown here is derived from an EMBL/GenBank/DDBJ whole genome shotgun (WGS) entry which is preliminary data.</text>
</comment>
<name>A0A7Z0A9B3_9MICO</name>
<dbReference type="Gene3D" id="3.90.1170.50">
    <property type="entry name" value="Aldehyde oxidase/xanthine dehydrogenase, a/b hammerhead"/>
    <property type="match status" value="1"/>
</dbReference>
<dbReference type="GO" id="GO:0005506">
    <property type="term" value="F:iron ion binding"/>
    <property type="evidence" value="ECO:0007669"/>
    <property type="project" value="InterPro"/>
</dbReference>
<dbReference type="Gene3D" id="3.30.365.10">
    <property type="entry name" value="Aldehyde oxidase/xanthine dehydrogenase, molybdopterin binding domain"/>
    <property type="match status" value="4"/>
</dbReference>
<evidence type="ECO:0000256" key="1">
    <source>
        <dbReference type="ARBA" id="ARBA00022505"/>
    </source>
</evidence>
<evidence type="ECO:0000313" key="4">
    <source>
        <dbReference type="EMBL" id="NYI66769.1"/>
    </source>
</evidence>
<dbReference type="InterPro" id="IPR016208">
    <property type="entry name" value="Ald_Oxase/xanthine_DH-like"/>
</dbReference>
<dbReference type="EC" id="1.17.1.4" evidence="4"/>
<evidence type="ECO:0000313" key="5">
    <source>
        <dbReference type="Proteomes" id="UP000539111"/>
    </source>
</evidence>
<dbReference type="InterPro" id="IPR036856">
    <property type="entry name" value="Ald_Oxase/Xan_DH_a/b_sf"/>
</dbReference>
<dbReference type="AlphaFoldDB" id="A0A7Z0A9B3"/>
<dbReference type="GO" id="GO:0004854">
    <property type="term" value="F:xanthine dehydrogenase activity"/>
    <property type="evidence" value="ECO:0007669"/>
    <property type="project" value="UniProtKB-EC"/>
</dbReference>
<evidence type="ECO:0000259" key="3">
    <source>
        <dbReference type="SMART" id="SM01008"/>
    </source>
</evidence>
<protein>
    <submittedName>
        <fullName evidence="4">Xanthine dehydrogenase YagR molybdenum-binding subunit</fullName>
        <ecNumber evidence="4">1.17.1.4</ecNumber>
    </submittedName>
</protein>
<dbReference type="Pfam" id="PF02738">
    <property type="entry name" value="MoCoBD_1"/>
    <property type="match status" value="1"/>
</dbReference>
<dbReference type="InterPro" id="IPR008274">
    <property type="entry name" value="AldOxase/xan_DH_MoCoBD1"/>
</dbReference>
<keyword evidence="2 4" id="KW-0560">Oxidoreductase</keyword>
<dbReference type="InterPro" id="IPR046867">
    <property type="entry name" value="AldOxase/xan_DH_MoCoBD2"/>
</dbReference>
<gene>
    <name evidence="4" type="ORF">BJY26_001075</name>
</gene>
<keyword evidence="1" id="KW-0500">Molybdenum</keyword>
<accession>A0A7Z0A9B3</accession>
<reference evidence="4 5" key="1">
    <citation type="submission" date="2020-07" db="EMBL/GenBank/DDBJ databases">
        <title>Sequencing the genomes of 1000 actinobacteria strains.</title>
        <authorList>
            <person name="Klenk H.-P."/>
        </authorList>
    </citation>
    <scope>NUCLEOTIDE SEQUENCE [LARGE SCALE GENOMIC DNA]</scope>
    <source>
        <strain evidence="4 5">DSM 26341</strain>
    </source>
</reference>
<dbReference type="InterPro" id="IPR000674">
    <property type="entry name" value="Ald_Oxase/Xan_DH_a/b"/>
</dbReference>
<proteinExistence type="predicted"/>
<dbReference type="SUPFAM" id="SSF54665">
    <property type="entry name" value="CO dehydrogenase molybdoprotein N-domain-like"/>
    <property type="match status" value="1"/>
</dbReference>
<dbReference type="EMBL" id="JACBZP010000001">
    <property type="protein sequence ID" value="NYI66769.1"/>
    <property type="molecule type" value="Genomic_DNA"/>
</dbReference>
<dbReference type="Pfam" id="PF01315">
    <property type="entry name" value="Ald_Xan_dh_C"/>
    <property type="match status" value="1"/>
</dbReference>
<dbReference type="Proteomes" id="UP000539111">
    <property type="component" value="Unassembled WGS sequence"/>
</dbReference>
<dbReference type="PANTHER" id="PTHR11908:SF132">
    <property type="entry name" value="ALDEHYDE OXIDASE 1-RELATED"/>
    <property type="match status" value="1"/>
</dbReference>
<dbReference type="PANTHER" id="PTHR11908">
    <property type="entry name" value="XANTHINE DEHYDROGENASE"/>
    <property type="match status" value="1"/>
</dbReference>
<dbReference type="SMART" id="SM01008">
    <property type="entry name" value="Ald_Xan_dh_C"/>
    <property type="match status" value="1"/>
</dbReference>
<keyword evidence="5" id="KW-1185">Reference proteome</keyword>
<evidence type="ECO:0000256" key="2">
    <source>
        <dbReference type="ARBA" id="ARBA00023002"/>
    </source>
</evidence>
<dbReference type="InterPro" id="IPR037165">
    <property type="entry name" value="AldOxase/xan_DH_Mopterin-bd_sf"/>
</dbReference>